<comment type="caution">
    <text evidence="6">The sequence shown here is derived from an EMBL/GenBank/DDBJ whole genome shotgun (WGS) entry which is preliminary data.</text>
</comment>
<evidence type="ECO:0000259" key="5">
    <source>
        <dbReference type="Pfam" id="PF12684"/>
    </source>
</evidence>
<feature type="compositionally biased region" description="Basic residues" evidence="4">
    <location>
        <begin position="1"/>
        <end position="13"/>
    </location>
</feature>
<keyword evidence="7" id="KW-1185">Reference proteome</keyword>
<dbReference type="EMBL" id="BMDS01000002">
    <property type="protein sequence ID" value="GGI62799.1"/>
    <property type="molecule type" value="Genomic_DNA"/>
</dbReference>
<dbReference type="Pfam" id="PF12684">
    <property type="entry name" value="DUF3799"/>
    <property type="match status" value="1"/>
</dbReference>
<dbReference type="InterPro" id="IPR024432">
    <property type="entry name" value="Put_RecE_PDDEXK-like_dom"/>
</dbReference>
<dbReference type="InterPro" id="IPR011604">
    <property type="entry name" value="PDDEXK-like_dom_sf"/>
</dbReference>
<keyword evidence="2" id="KW-0378">Hydrolase</keyword>
<keyword evidence="1" id="KW-0547">Nucleotide-binding</keyword>
<keyword evidence="3" id="KW-0067">ATP-binding</keyword>
<evidence type="ECO:0000313" key="6">
    <source>
        <dbReference type="EMBL" id="GGI62799.1"/>
    </source>
</evidence>
<protein>
    <recommendedName>
        <fullName evidence="5">Putative exodeoxyribonuclease 8 PDDEXK-like domain-containing protein</fullName>
    </recommendedName>
</protein>
<organism evidence="6 7">
    <name type="scientific">Limosilactobacillus caviae</name>
    <dbReference type="NCBI Taxonomy" id="1769424"/>
    <lineage>
        <taxon>Bacteria</taxon>
        <taxon>Bacillati</taxon>
        <taxon>Bacillota</taxon>
        <taxon>Bacilli</taxon>
        <taxon>Lactobacillales</taxon>
        <taxon>Lactobacillaceae</taxon>
        <taxon>Limosilactobacillus</taxon>
    </lineage>
</organism>
<accession>A0ABQ2C7R0</accession>
<feature type="domain" description="Putative exodeoxyribonuclease 8 PDDEXK-like" evidence="5">
    <location>
        <begin position="50"/>
        <end position="290"/>
    </location>
</feature>
<evidence type="ECO:0000256" key="2">
    <source>
        <dbReference type="ARBA" id="ARBA00022806"/>
    </source>
</evidence>
<keyword evidence="2" id="KW-0347">Helicase</keyword>
<gene>
    <name evidence="6" type="ORF">GCM10011459_06330</name>
</gene>
<evidence type="ECO:0000256" key="3">
    <source>
        <dbReference type="ARBA" id="ARBA00022840"/>
    </source>
</evidence>
<dbReference type="Proteomes" id="UP000603295">
    <property type="component" value="Unassembled WGS sequence"/>
</dbReference>
<proteinExistence type="predicted"/>
<name>A0ABQ2C7R0_9LACO</name>
<feature type="compositionally biased region" description="Polar residues" evidence="4">
    <location>
        <begin position="21"/>
        <end position="31"/>
    </location>
</feature>
<sequence>MATATKAKKKQVKKSQTDKQNSLAEEQSSQPMKLTADNYYSHETSWQYMSVSLFKDFEKCEARALAKLKEDWKPASSSVPLLVGNYVHSYFESAKSHQDFIEENKKELITKPTKNDPNGHLRAEFKSANSMIQTLQADDMFNYFYAPGDKEVIVTGEIDGYLWKGKIDSLVLDKGYFCDLKTVDDIHERHFNTDVAVPNFIYDREYDLQMAVYQELIKQTFGVFCKPYIFAVSKQTPPDHDAFKFEGMTDKYAMQDDIRKIKELQPHFWKVMTGEVAPISCGKCDYCRETKTLSSFTNASEIEV</sequence>
<evidence type="ECO:0000256" key="4">
    <source>
        <dbReference type="SAM" id="MobiDB-lite"/>
    </source>
</evidence>
<evidence type="ECO:0000313" key="7">
    <source>
        <dbReference type="Proteomes" id="UP000603295"/>
    </source>
</evidence>
<evidence type="ECO:0000256" key="1">
    <source>
        <dbReference type="ARBA" id="ARBA00022741"/>
    </source>
</evidence>
<feature type="region of interest" description="Disordered" evidence="4">
    <location>
        <begin position="1"/>
        <end position="31"/>
    </location>
</feature>
<reference evidence="7" key="1">
    <citation type="journal article" date="2019" name="Int. J. Syst. Evol. Microbiol.">
        <title>The Global Catalogue of Microorganisms (GCM) 10K type strain sequencing project: providing services to taxonomists for standard genome sequencing and annotation.</title>
        <authorList>
            <consortium name="The Broad Institute Genomics Platform"/>
            <consortium name="The Broad Institute Genome Sequencing Center for Infectious Disease"/>
            <person name="Wu L."/>
            <person name="Ma J."/>
        </authorList>
    </citation>
    <scope>NUCLEOTIDE SEQUENCE [LARGE SCALE GENOMIC DNA]</scope>
    <source>
        <strain evidence="7">CCM 8609</strain>
    </source>
</reference>
<dbReference type="Gene3D" id="3.90.320.10">
    <property type="match status" value="1"/>
</dbReference>